<dbReference type="InterPro" id="IPR011440">
    <property type="entry name" value="DUF1543"/>
</dbReference>
<dbReference type="EMBL" id="JNAM01000011">
    <property type="protein sequence ID" value="KGF97081.1"/>
    <property type="molecule type" value="Genomic_DNA"/>
</dbReference>
<organism evidence="2 3">
    <name type="scientific">Prochlorococcus marinus str. MIT 9302</name>
    <dbReference type="NCBI Taxonomy" id="74545"/>
    <lineage>
        <taxon>Bacteria</taxon>
        <taxon>Bacillati</taxon>
        <taxon>Cyanobacteriota</taxon>
        <taxon>Cyanophyceae</taxon>
        <taxon>Synechococcales</taxon>
        <taxon>Prochlorococcaceae</taxon>
        <taxon>Prochlorococcus</taxon>
    </lineage>
</organism>
<sequence length="194" mass="22550">MRTISKKYLFLVVLGGRAKMANVELHDVRWVVGSRIEDTFDELRRDWFGILEGLHVDSYKKINYVDGYKINLKNIENKQLKNNKNFNENTSKKNLWFVNIGGYNPNSMQEKHEFGLVVASDKLEAKNIAKSKWLVGCKKKHKDDIASLKILIGCDDSKLIKSIGNWEIILTKENNLIKETSNPDWYGYKRIDKI</sequence>
<evidence type="ECO:0000313" key="2">
    <source>
        <dbReference type="EMBL" id="KGF97081.1"/>
    </source>
</evidence>
<gene>
    <name evidence="2" type="ORF">EU96_1722</name>
</gene>
<dbReference type="RefSeq" id="WP_342666116.1">
    <property type="nucleotide sequence ID" value="NZ_CP138951.1"/>
</dbReference>
<reference evidence="3" key="1">
    <citation type="journal article" date="2014" name="Sci. Data">
        <title>Genomes of diverse isolates of the marine cyanobacterium Prochlorococcus.</title>
        <authorList>
            <person name="Biller S."/>
            <person name="Berube P."/>
            <person name="Thompson J."/>
            <person name="Kelly L."/>
            <person name="Roggensack S."/>
            <person name="Awad L."/>
            <person name="Roache-Johnson K."/>
            <person name="Ding H."/>
            <person name="Giovannoni S.J."/>
            <person name="Moore L.R."/>
            <person name="Chisholm S.W."/>
        </authorList>
    </citation>
    <scope>NUCLEOTIDE SEQUENCE [LARGE SCALE GENOMIC DNA]</scope>
    <source>
        <strain evidence="3">MIT 9302</strain>
    </source>
</reference>
<dbReference type="AlphaFoldDB" id="A0A0A2A8G1"/>
<evidence type="ECO:0000313" key="3">
    <source>
        <dbReference type="Proteomes" id="UP000030445"/>
    </source>
</evidence>
<name>A0A0A2A8G1_PROMR</name>
<comment type="caution">
    <text evidence="2">The sequence shown here is derived from an EMBL/GenBank/DDBJ whole genome shotgun (WGS) entry which is preliminary data.</text>
</comment>
<dbReference type="eggNOG" id="ENOG502ZCDZ">
    <property type="taxonomic scope" value="Bacteria"/>
</dbReference>
<feature type="domain" description="DUF1543" evidence="1">
    <location>
        <begin position="107"/>
        <end position="149"/>
    </location>
</feature>
<feature type="domain" description="DUF1543" evidence="1">
    <location>
        <begin position="21"/>
        <end position="72"/>
    </location>
</feature>
<dbReference type="Proteomes" id="UP000030445">
    <property type="component" value="Unassembled WGS sequence"/>
</dbReference>
<dbReference type="Pfam" id="PF07566">
    <property type="entry name" value="DUF1543"/>
    <property type="match status" value="2"/>
</dbReference>
<proteinExistence type="predicted"/>
<dbReference type="Gene3D" id="3.10.20.10">
    <property type="match status" value="2"/>
</dbReference>
<dbReference type="STRING" id="74545.EU96_1722"/>
<evidence type="ECO:0000259" key="1">
    <source>
        <dbReference type="Pfam" id="PF07566"/>
    </source>
</evidence>
<accession>A0A0A2A8G1</accession>
<protein>
    <recommendedName>
        <fullName evidence="1">DUF1543 domain-containing protein</fullName>
    </recommendedName>
</protein>